<evidence type="ECO:0000313" key="3">
    <source>
        <dbReference type="Proteomes" id="UP000054396"/>
    </source>
</evidence>
<comment type="caution">
    <text evidence="2">The sequence shown here is derived from an EMBL/GenBank/DDBJ whole genome shotgun (WGS) entry which is preliminary data.</text>
</comment>
<dbReference type="InterPro" id="IPR002575">
    <property type="entry name" value="Aminoglycoside_PTrfase"/>
</dbReference>
<dbReference type="STRING" id="1685382.AVJ23_01000"/>
<dbReference type="EMBL" id="LPXO01000001">
    <property type="protein sequence ID" value="KUF12339.1"/>
    <property type="molecule type" value="Genomic_DNA"/>
</dbReference>
<reference evidence="2 3" key="1">
    <citation type="submission" date="2015-12" db="EMBL/GenBank/DDBJ databases">
        <authorList>
            <person name="Shamseldin A."/>
            <person name="Moawad H."/>
            <person name="Abd El-Rahim W.M."/>
            <person name="Sadowsky M.J."/>
        </authorList>
    </citation>
    <scope>NUCLEOTIDE SEQUENCE [LARGE SCALE GENOMIC DNA]</scope>
    <source>
        <strain evidence="2 3">SJ5A-1</strain>
    </source>
</reference>
<dbReference type="Pfam" id="PF01636">
    <property type="entry name" value="APH"/>
    <property type="match status" value="1"/>
</dbReference>
<accession>A0A0W7WP06</accession>
<dbReference type="AlphaFoldDB" id="A0A0W7WP06"/>
<gene>
    <name evidence="2" type="ORF">AVJ23_01000</name>
</gene>
<sequence>MGPEGARQAHLFRAERPEGPLVVKTWAPEAAERARAQARRQSELAPALQDGPCRVPAVHFFDEDHLALAMQAVPGHDLATLWQDRGDPRLARAAGHWLRALHGLSLRETRFDPKGQVNWLDRLVAAGEAGNRAIPDLPGFTRAARAVQARMVAAAGRSATRAITHRDMTLSNLMLDASGTVWGLDVENRREDEPLRDLFTLALDLATLGPGDAGPGRAALIAGYGDAQTHPLVRLALQGGFALWVWANTPARPSRRQIRRLAFAERVLADDAPLI</sequence>
<organism evidence="2 3">
    <name type="scientific">Pseudoponticoccus marisrubri</name>
    <dbReference type="NCBI Taxonomy" id="1685382"/>
    <lineage>
        <taxon>Bacteria</taxon>
        <taxon>Pseudomonadati</taxon>
        <taxon>Pseudomonadota</taxon>
        <taxon>Alphaproteobacteria</taxon>
        <taxon>Rhodobacterales</taxon>
        <taxon>Roseobacteraceae</taxon>
        <taxon>Pseudoponticoccus</taxon>
    </lineage>
</organism>
<dbReference type="InterPro" id="IPR011009">
    <property type="entry name" value="Kinase-like_dom_sf"/>
</dbReference>
<dbReference type="Gene3D" id="3.90.1200.10">
    <property type="match status" value="1"/>
</dbReference>
<feature type="domain" description="Aminoglycoside phosphotransferase" evidence="1">
    <location>
        <begin position="12"/>
        <end position="225"/>
    </location>
</feature>
<dbReference type="Proteomes" id="UP000054396">
    <property type="component" value="Unassembled WGS sequence"/>
</dbReference>
<proteinExistence type="predicted"/>
<dbReference type="SUPFAM" id="SSF56112">
    <property type="entry name" value="Protein kinase-like (PK-like)"/>
    <property type="match status" value="1"/>
</dbReference>
<name>A0A0W7WP06_9RHOB</name>
<evidence type="ECO:0000313" key="2">
    <source>
        <dbReference type="EMBL" id="KUF12339.1"/>
    </source>
</evidence>
<protein>
    <recommendedName>
        <fullName evidence="1">Aminoglycoside phosphotransferase domain-containing protein</fullName>
    </recommendedName>
</protein>
<evidence type="ECO:0000259" key="1">
    <source>
        <dbReference type="Pfam" id="PF01636"/>
    </source>
</evidence>
<keyword evidence="3" id="KW-1185">Reference proteome</keyword>